<evidence type="ECO:0000313" key="1">
    <source>
        <dbReference type="EMBL" id="KAF5795635.1"/>
    </source>
</evidence>
<dbReference type="Gramene" id="mRNA:HanXRQr2_Chr08g0342041">
    <property type="protein sequence ID" value="mRNA:HanXRQr2_Chr08g0342041"/>
    <property type="gene ID" value="HanXRQr2_Chr08g0342041"/>
</dbReference>
<name>A0A251U961_HELAN</name>
<dbReference type="InParanoid" id="A0A251U961"/>
<evidence type="ECO:0000313" key="3">
    <source>
        <dbReference type="Proteomes" id="UP000215914"/>
    </source>
</evidence>
<sequence>MERWTVQLKMMIEFSPHPTIFKINSMLQFCTSFILQCSVTRRRGRMERWIVQLKMMIEFSPHLPIFKIKSMLQFCTSLPLQCPVIRFGL</sequence>
<reference evidence="1" key="3">
    <citation type="submission" date="2020-06" db="EMBL/GenBank/DDBJ databases">
        <title>Helianthus annuus Genome sequencing and assembly Release 2.</title>
        <authorList>
            <person name="Gouzy J."/>
            <person name="Langlade N."/>
            <person name="Munos S."/>
        </authorList>
    </citation>
    <scope>NUCLEOTIDE SEQUENCE</scope>
    <source>
        <tissue evidence="1">Leaves</tissue>
    </source>
</reference>
<proteinExistence type="predicted"/>
<evidence type="ECO:0000313" key="2">
    <source>
        <dbReference type="EMBL" id="OTG18831.1"/>
    </source>
</evidence>
<dbReference type="EMBL" id="MNCJ02000323">
    <property type="protein sequence ID" value="KAF5795635.1"/>
    <property type="molecule type" value="Genomic_DNA"/>
</dbReference>
<protein>
    <submittedName>
        <fullName evidence="2">Uncharacterized protein</fullName>
    </submittedName>
</protein>
<gene>
    <name evidence="2" type="ORF">HannXRQ_Chr08g0227381</name>
    <name evidence="1" type="ORF">HanXRQr2_Chr08g0342041</name>
</gene>
<organism evidence="2 3">
    <name type="scientific">Helianthus annuus</name>
    <name type="common">Common sunflower</name>
    <dbReference type="NCBI Taxonomy" id="4232"/>
    <lineage>
        <taxon>Eukaryota</taxon>
        <taxon>Viridiplantae</taxon>
        <taxon>Streptophyta</taxon>
        <taxon>Embryophyta</taxon>
        <taxon>Tracheophyta</taxon>
        <taxon>Spermatophyta</taxon>
        <taxon>Magnoliopsida</taxon>
        <taxon>eudicotyledons</taxon>
        <taxon>Gunneridae</taxon>
        <taxon>Pentapetalae</taxon>
        <taxon>asterids</taxon>
        <taxon>campanulids</taxon>
        <taxon>Asterales</taxon>
        <taxon>Asteraceae</taxon>
        <taxon>Asteroideae</taxon>
        <taxon>Heliantheae alliance</taxon>
        <taxon>Heliantheae</taxon>
        <taxon>Helianthus</taxon>
    </lineage>
</organism>
<keyword evidence="3" id="KW-1185">Reference proteome</keyword>
<reference evidence="2" key="2">
    <citation type="submission" date="2017-02" db="EMBL/GenBank/DDBJ databases">
        <title>Sunflower complete genome.</title>
        <authorList>
            <person name="Langlade N."/>
            <person name="Munos S."/>
        </authorList>
    </citation>
    <scope>NUCLEOTIDE SEQUENCE [LARGE SCALE GENOMIC DNA]</scope>
    <source>
        <tissue evidence="2">Leaves</tissue>
    </source>
</reference>
<dbReference type="EMBL" id="CM007897">
    <property type="protein sequence ID" value="OTG18831.1"/>
    <property type="molecule type" value="Genomic_DNA"/>
</dbReference>
<accession>A0A251U961</accession>
<reference evidence="1 3" key="1">
    <citation type="journal article" date="2017" name="Nature">
        <title>The sunflower genome provides insights into oil metabolism, flowering and Asterid evolution.</title>
        <authorList>
            <person name="Badouin H."/>
            <person name="Gouzy J."/>
            <person name="Grassa C.J."/>
            <person name="Murat F."/>
            <person name="Staton S.E."/>
            <person name="Cottret L."/>
            <person name="Lelandais-Briere C."/>
            <person name="Owens G.L."/>
            <person name="Carrere S."/>
            <person name="Mayjonade B."/>
            <person name="Legrand L."/>
            <person name="Gill N."/>
            <person name="Kane N.C."/>
            <person name="Bowers J.E."/>
            <person name="Hubner S."/>
            <person name="Bellec A."/>
            <person name="Berard A."/>
            <person name="Berges H."/>
            <person name="Blanchet N."/>
            <person name="Boniface M.C."/>
            <person name="Brunel D."/>
            <person name="Catrice O."/>
            <person name="Chaidir N."/>
            <person name="Claudel C."/>
            <person name="Donnadieu C."/>
            <person name="Faraut T."/>
            <person name="Fievet G."/>
            <person name="Helmstetter N."/>
            <person name="King M."/>
            <person name="Knapp S.J."/>
            <person name="Lai Z."/>
            <person name="Le Paslier M.C."/>
            <person name="Lippi Y."/>
            <person name="Lorenzon L."/>
            <person name="Mandel J.R."/>
            <person name="Marage G."/>
            <person name="Marchand G."/>
            <person name="Marquand E."/>
            <person name="Bret-Mestries E."/>
            <person name="Morien E."/>
            <person name="Nambeesan S."/>
            <person name="Nguyen T."/>
            <person name="Pegot-Espagnet P."/>
            <person name="Pouilly N."/>
            <person name="Raftis F."/>
            <person name="Sallet E."/>
            <person name="Schiex T."/>
            <person name="Thomas J."/>
            <person name="Vandecasteele C."/>
            <person name="Vares D."/>
            <person name="Vear F."/>
            <person name="Vautrin S."/>
            <person name="Crespi M."/>
            <person name="Mangin B."/>
            <person name="Burke J.M."/>
            <person name="Salse J."/>
            <person name="Munos S."/>
            <person name="Vincourt P."/>
            <person name="Rieseberg L.H."/>
            <person name="Langlade N.B."/>
        </authorList>
    </citation>
    <scope>NUCLEOTIDE SEQUENCE [LARGE SCALE GENOMIC DNA]</scope>
    <source>
        <strain evidence="3">cv. SF193</strain>
        <tissue evidence="1">Leaves</tissue>
    </source>
</reference>
<dbReference type="Proteomes" id="UP000215914">
    <property type="component" value="Chromosome 8"/>
</dbReference>
<dbReference type="AlphaFoldDB" id="A0A251U961"/>